<evidence type="ECO:0000259" key="10">
    <source>
        <dbReference type="Pfam" id="PF26540"/>
    </source>
</evidence>
<dbReference type="PANTHER" id="PTHR30454:SF0">
    <property type="entry name" value="4-HYDROXY-3-METHYLBUT-2-EN-1-YL DIPHOSPHATE SYNTHASE (FERREDOXIN), CHLOROPLASTIC"/>
    <property type="match status" value="1"/>
</dbReference>
<dbReference type="GO" id="GO:0016114">
    <property type="term" value="P:terpenoid biosynthetic process"/>
    <property type="evidence" value="ECO:0007669"/>
    <property type="project" value="InterPro"/>
</dbReference>
<dbReference type="OrthoDB" id="9803214at2"/>
<keyword evidence="12" id="KW-1185">Reference proteome</keyword>
<protein>
    <recommendedName>
        <fullName evidence="7">4-hydroxy-3-methylbut-2-en-1-yl diphosphate synthase (flavodoxin)</fullName>
        <ecNumber evidence="7">1.17.7.3</ecNumber>
    </recommendedName>
    <alternativeName>
        <fullName evidence="7">1-hydroxy-2-methyl-2-(E)-butenyl 4-diphosphate synthase</fullName>
    </alternativeName>
</protein>
<gene>
    <name evidence="7 11" type="primary">ispG</name>
    <name evidence="11" type="ORF">MGLY_26410</name>
</gene>
<feature type="binding site" evidence="7">
    <location>
        <position position="269"/>
    </location>
    <ligand>
        <name>[4Fe-4S] cluster</name>
        <dbReference type="ChEBI" id="CHEBI:49883"/>
    </ligand>
</feature>
<dbReference type="InterPro" id="IPR011005">
    <property type="entry name" value="Dihydropteroate_synth-like_sf"/>
</dbReference>
<keyword evidence="6 7" id="KW-0414">Isoprene biosynthesis</keyword>
<comment type="catalytic activity">
    <reaction evidence="7">
        <text>(2E)-4-hydroxy-3-methylbut-2-enyl diphosphate + oxidized [flavodoxin] + H2O + 2 H(+) = 2-C-methyl-D-erythritol 2,4-cyclic diphosphate + reduced [flavodoxin]</text>
        <dbReference type="Rhea" id="RHEA:43604"/>
        <dbReference type="Rhea" id="RHEA-COMP:10622"/>
        <dbReference type="Rhea" id="RHEA-COMP:10623"/>
        <dbReference type="ChEBI" id="CHEBI:15377"/>
        <dbReference type="ChEBI" id="CHEBI:15378"/>
        <dbReference type="ChEBI" id="CHEBI:57618"/>
        <dbReference type="ChEBI" id="CHEBI:58210"/>
        <dbReference type="ChEBI" id="CHEBI:58483"/>
        <dbReference type="ChEBI" id="CHEBI:128753"/>
        <dbReference type="EC" id="1.17.7.3"/>
    </reaction>
</comment>
<dbReference type="SUPFAM" id="SSF56014">
    <property type="entry name" value="Nitrite and sulphite reductase 4Fe-4S domain-like"/>
    <property type="match status" value="1"/>
</dbReference>
<feature type="domain" description="IspG TIM-barrel" evidence="9">
    <location>
        <begin position="8"/>
        <end position="247"/>
    </location>
</feature>
<dbReference type="NCBIfam" id="NF001540">
    <property type="entry name" value="PRK00366.1"/>
    <property type="match status" value="1"/>
</dbReference>
<evidence type="ECO:0000256" key="3">
    <source>
        <dbReference type="ARBA" id="ARBA00023002"/>
    </source>
</evidence>
<dbReference type="PANTHER" id="PTHR30454">
    <property type="entry name" value="4-HYDROXY-3-METHYLBUT-2-EN-1-YL DIPHOSPHATE SYNTHASE"/>
    <property type="match status" value="1"/>
</dbReference>
<dbReference type="InterPro" id="IPR058578">
    <property type="entry name" value="IspG_TIM"/>
</dbReference>
<comment type="function">
    <text evidence="7">Converts 2C-methyl-D-erythritol 2,4-cyclodiphosphate (ME-2,4cPP) into 1-hydroxy-2-methyl-2-(E)-butenyl 4-diphosphate.</text>
</comment>
<keyword evidence="8" id="KW-0175">Coiled coil</keyword>
<evidence type="ECO:0000256" key="2">
    <source>
        <dbReference type="ARBA" id="ARBA00022723"/>
    </source>
</evidence>
<dbReference type="EMBL" id="CP046244">
    <property type="protein sequence ID" value="QGP93234.1"/>
    <property type="molecule type" value="Genomic_DNA"/>
</dbReference>
<keyword evidence="2 7" id="KW-0479">Metal-binding</keyword>
<evidence type="ECO:0000256" key="5">
    <source>
        <dbReference type="ARBA" id="ARBA00023014"/>
    </source>
</evidence>
<dbReference type="Gene3D" id="3.30.413.10">
    <property type="entry name" value="Sulfite Reductase Hemoprotein, domain 1"/>
    <property type="match status" value="1"/>
</dbReference>
<keyword evidence="5 7" id="KW-0411">Iron-sulfur</keyword>
<dbReference type="FunFam" id="3.20.20.20:FF:000001">
    <property type="entry name" value="4-hydroxy-3-methylbut-2-en-1-yl diphosphate synthase (flavodoxin)"/>
    <property type="match status" value="1"/>
</dbReference>
<dbReference type="PIRSF" id="PIRSF004640">
    <property type="entry name" value="IspG"/>
    <property type="match status" value="1"/>
</dbReference>
<accession>A0A6I5ZTI2</accession>
<dbReference type="GO" id="GO:0141197">
    <property type="term" value="F:4-hydroxy-3-methylbut-2-enyl-diphosphate synthase activity (flavodoxin)"/>
    <property type="evidence" value="ECO:0007669"/>
    <property type="project" value="UniProtKB-EC"/>
</dbReference>
<dbReference type="InterPro" id="IPR045854">
    <property type="entry name" value="NO2/SO3_Rdtase_4Fe4S_sf"/>
</dbReference>
<feature type="domain" description="IspG C-terminal" evidence="10">
    <location>
        <begin position="262"/>
        <end position="349"/>
    </location>
</feature>
<dbReference type="GO" id="GO:0046429">
    <property type="term" value="F:4-hydroxy-3-methylbut-2-en-1-yl diphosphate synthase activity (ferredoxin)"/>
    <property type="evidence" value="ECO:0007669"/>
    <property type="project" value="UniProtKB-UniRule"/>
</dbReference>
<dbReference type="AlphaFoldDB" id="A0A6I5ZTI2"/>
<dbReference type="InterPro" id="IPR004588">
    <property type="entry name" value="IspG_bac-typ"/>
</dbReference>
<dbReference type="Pfam" id="PF04551">
    <property type="entry name" value="GcpE"/>
    <property type="match status" value="1"/>
</dbReference>
<evidence type="ECO:0000256" key="4">
    <source>
        <dbReference type="ARBA" id="ARBA00023004"/>
    </source>
</evidence>
<keyword evidence="3 7" id="KW-0560">Oxidoreductase</keyword>
<dbReference type="Pfam" id="PF26540">
    <property type="entry name" value="GcpE_C"/>
    <property type="match status" value="1"/>
</dbReference>
<dbReference type="EC" id="1.17.7.3" evidence="7"/>
<proteinExistence type="inferred from homology"/>
<sequence>MSISRRPSRQIRVGKVAVGGGAPISVQSMTNTDTRDVAATVTQIQRLARAGCEIVRLAVPDQEAAAALARLKAQVDIPIIADIHFDYRLALAALAAGVDGLRLNPGNIGGPGRVKAVVKEAAARRVPIRIGVNAGSLEKEAMAAHGGVTAAAMVASALKHIRLLEDLDFYDMKISLKAAEVPLMLEAYRQLAGQVDYPLHLGVTEAGRGVEGAVKSAVGIGILLNEGIGDTIRVSLTGDPVQEVVAGFAILRSLGLRRRGIELISCPTCGRCQVDVEGVAGRVQQDLQDVARPLKVAIMGCAVNGPGEARQADVGVAGGPGFGLLFRHGRPVRKVKAEDMARALIEEVRRLAAEEEEGENAHE</sequence>
<evidence type="ECO:0000256" key="7">
    <source>
        <dbReference type="HAMAP-Rule" id="MF_00159"/>
    </source>
</evidence>
<evidence type="ECO:0000256" key="8">
    <source>
        <dbReference type="SAM" id="Coils"/>
    </source>
</evidence>
<feature type="binding site" evidence="7">
    <location>
        <position position="308"/>
    </location>
    <ligand>
        <name>[4Fe-4S] cluster</name>
        <dbReference type="ChEBI" id="CHEBI:49883"/>
    </ligand>
</feature>
<dbReference type="InterPro" id="IPR036849">
    <property type="entry name" value="Enolase-like_C_sf"/>
</dbReference>
<dbReference type="SUPFAM" id="SSF51604">
    <property type="entry name" value="Enolase C-terminal domain-like"/>
    <property type="match status" value="1"/>
</dbReference>
<evidence type="ECO:0000256" key="1">
    <source>
        <dbReference type="ARBA" id="ARBA00022485"/>
    </source>
</evidence>
<dbReference type="GO" id="GO:0051539">
    <property type="term" value="F:4 iron, 4 sulfur cluster binding"/>
    <property type="evidence" value="ECO:0007669"/>
    <property type="project" value="UniProtKB-UniRule"/>
</dbReference>
<organism evidence="11 12">
    <name type="scientific">Neomoorella glycerini</name>
    <dbReference type="NCBI Taxonomy" id="55779"/>
    <lineage>
        <taxon>Bacteria</taxon>
        <taxon>Bacillati</taxon>
        <taxon>Bacillota</taxon>
        <taxon>Clostridia</taxon>
        <taxon>Neomoorellales</taxon>
        <taxon>Neomoorellaceae</taxon>
        <taxon>Neomoorella</taxon>
    </lineage>
</organism>
<dbReference type="Gene3D" id="3.20.20.20">
    <property type="entry name" value="Dihydropteroate synthase-like"/>
    <property type="match status" value="1"/>
</dbReference>
<dbReference type="NCBIfam" id="TIGR00612">
    <property type="entry name" value="ispG_gcpE"/>
    <property type="match status" value="1"/>
</dbReference>
<dbReference type="GO" id="GO:0005506">
    <property type="term" value="F:iron ion binding"/>
    <property type="evidence" value="ECO:0007669"/>
    <property type="project" value="InterPro"/>
</dbReference>
<reference evidence="11 12" key="1">
    <citation type="submission" date="2019-11" db="EMBL/GenBank/DDBJ databases">
        <title>Genome sequence of Moorella glycerini DSM11254.</title>
        <authorList>
            <person name="Poehlein A."/>
            <person name="Boeer T."/>
            <person name="Daniel R."/>
        </authorList>
    </citation>
    <scope>NUCLEOTIDE SEQUENCE [LARGE SCALE GENOMIC DNA]</scope>
    <source>
        <strain evidence="11 12">DSM 11254</strain>
    </source>
</reference>
<dbReference type="HAMAP" id="MF_00159">
    <property type="entry name" value="IspG"/>
    <property type="match status" value="1"/>
</dbReference>
<name>A0A6I5ZTI2_9FIRM</name>
<dbReference type="InterPro" id="IPR058579">
    <property type="entry name" value="IspG_C"/>
</dbReference>
<comment type="pathway">
    <text evidence="7">Isoprenoid biosynthesis; isopentenyl diphosphate biosynthesis via DXP pathway; isopentenyl diphosphate from 1-deoxy-D-xylulose 5-phosphate: step 5/6.</text>
</comment>
<keyword evidence="1 7" id="KW-0004">4Fe-4S</keyword>
<feature type="binding site" evidence="7">
    <location>
        <position position="301"/>
    </location>
    <ligand>
        <name>[4Fe-4S] cluster</name>
        <dbReference type="ChEBI" id="CHEBI:49883"/>
    </ligand>
</feature>
<comment type="cofactor">
    <cofactor evidence="7">
        <name>[4Fe-4S] cluster</name>
        <dbReference type="ChEBI" id="CHEBI:49883"/>
    </cofactor>
    <text evidence="7">Binds 1 [4Fe-4S] cluster.</text>
</comment>
<feature type="binding site" evidence="7">
    <location>
        <position position="266"/>
    </location>
    <ligand>
        <name>[4Fe-4S] cluster</name>
        <dbReference type="ChEBI" id="CHEBI:49883"/>
    </ligand>
</feature>
<dbReference type="InterPro" id="IPR016425">
    <property type="entry name" value="IspG_bac"/>
</dbReference>
<keyword evidence="4 7" id="KW-0408">Iron</keyword>
<evidence type="ECO:0000256" key="6">
    <source>
        <dbReference type="ARBA" id="ARBA00023229"/>
    </source>
</evidence>
<comment type="similarity">
    <text evidence="7">Belongs to the IspG family.</text>
</comment>
<evidence type="ECO:0000259" key="9">
    <source>
        <dbReference type="Pfam" id="PF04551"/>
    </source>
</evidence>
<feature type="coiled-coil region" evidence="8">
    <location>
        <begin position="334"/>
        <end position="361"/>
    </location>
</feature>
<evidence type="ECO:0000313" key="11">
    <source>
        <dbReference type="EMBL" id="QGP93234.1"/>
    </source>
</evidence>
<dbReference type="Proteomes" id="UP000425916">
    <property type="component" value="Chromosome"/>
</dbReference>
<evidence type="ECO:0000313" key="12">
    <source>
        <dbReference type="Proteomes" id="UP000425916"/>
    </source>
</evidence>
<dbReference type="GO" id="GO:0019288">
    <property type="term" value="P:isopentenyl diphosphate biosynthetic process, methylerythritol 4-phosphate pathway"/>
    <property type="evidence" value="ECO:0007669"/>
    <property type="project" value="UniProtKB-UniRule"/>
</dbReference>
<dbReference type="UniPathway" id="UPA00056">
    <property type="reaction ID" value="UER00096"/>
</dbReference>